<gene>
    <name evidence="1" type="ORF">AFM16_13195</name>
    <name evidence="2" type="ORF">HCX60_13380</name>
</gene>
<accession>A0AAE7CKQ6</accession>
<name>A0AAE7CKQ6_STRAT</name>
<dbReference type="RefSeq" id="WP_078633433.1">
    <property type="nucleotide sequence ID" value="NZ_CM007717.1"/>
</dbReference>
<reference evidence="1 3" key="1">
    <citation type="submission" date="2015-07" db="EMBL/GenBank/DDBJ databases">
        <title>Draft Genome Sequence of Streptomyces antibioticus, IMRU 3720 reveals insights in the evolution of actinomycin biosynthetic gene clusters in Streptomyces.</title>
        <authorList>
            <person name="Crnovcic I."/>
            <person name="Ruckert C."/>
            <person name="Kalinowksi J."/>
            <person name="Keller U."/>
        </authorList>
    </citation>
    <scope>NUCLEOTIDE SEQUENCE [LARGE SCALE GENOMIC DNA]</scope>
    <source>
        <strain evidence="1 3">DSM 41481</strain>
    </source>
</reference>
<evidence type="ECO:0000313" key="2">
    <source>
        <dbReference type="EMBL" id="QIT44434.1"/>
    </source>
</evidence>
<evidence type="ECO:0000313" key="3">
    <source>
        <dbReference type="Proteomes" id="UP000190306"/>
    </source>
</evidence>
<dbReference type="Proteomes" id="UP000502504">
    <property type="component" value="Chromosome"/>
</dbReference>
<organism evidence="2 4">
    <name type="scientific">Streptomyces antibioticus</name>
    <dbReference type="NCBI Taxonomy" id="1890"/>
    <lineage>
        <taxon>Bacteria</taxon>
        <taxon>Bacillati</taxon>
        <taxon>Actinomycetota</taxon>
        <taxon>Actinomycetes</taxon>
        <taxon>Kitasatosporales</taxon>
        <taxon>Streptomycetaceae</taxon>
        <taxon>Streptomyces</taxon>
    </lineage>
</organism>
<evidence type="ECO:0000313" key="1">
    <source>
        <dbReference type="EMBL" id="OOQ51921.1"/>
    </source>
</evidence>
<dbReference type="InterPro" id="IPR049749">
    <property type="entry name" value="SCO2521-like"/>
</dbReference>
<sequence length="321" mass="35129">MTGLGTPEGPALVCGEVRTCLLPTRDAVDEPTAVQLLRLRADERVRVSRHPNRHAVSPDVLTGVDCRLPTATGARIRAVGTVTAHAVLVEGRVLQSTAYFSAPTDGPDRRRPWGYYLVRPGTLVPVGRLAEKSVTEGFLTGHQPGELDIGSIAESLLARISRTHRLLDYDTPLNTADTALRWTAAPAADGEPASLRFTKADDGLRIVELLLPRGTEPAVAAGLCEDLALHDWLLTTVNDKLDGLRIGTDDGTAALKVLRPLVDHLLHLWMPQARVDRALRTTWEELEKDAGYTRQWNTLAQRIRDQLALRNLTRRDALAAP</sequence>
<protein>
    <submittedName>
        <fullName evidence="2">Uncharacterized protein</fullName>
    </submittedName>
</protein>
<keyword evidence="3" id="KW-1185">Reference proteome</keyword>
<dbReference type="NCBIfam" id="NF040565">
    <property type="entry name" value="SCO2521_fam"/>
    <property type="match status" value="1"/>
</dbReference>
<dbReference type="Proteomes" id="UP000190306">
    <property type="component" value="Chromosome"/>
</dbReference>
<dbReference type="EMBL" id="CP050692">
    <property type="protein sequence ID" value="QIT44434.1"/>
    <property type="molecule type" value="Genomic_DNA"/>
</dbReference>
<dbReference type="EMBL" id="LHQL01000008">
    <property type="protein sequence ID" value="OOQ51921.1"/>
    <property type="molecule type" value="Genomic_DNA"/>
</dbReference>
<dbReference type="AlphaFoldDB" id="A0AAE7CKQ6"/>
<reference evidence="2 4" key="2">
    <citation type="submission" date="2020-03" db="EMBL/GenBank/DDBJ databases">
        <title>Is there a link between lipid content and antibiotic production in Streptomyces?</title>
        <authorList>
            <person name="David M."/>
            <person name="Lejeune C."/>
            <person name="Abreu S."/>
            <person name="Thibessard A."/>
            <person name="Leblond P."/>
            <person name="Chaminade P."/>
            <person name="Virolle M.-J."/>
        </authorList>
    </citation>
    <scope>NUCLEOTIDE SEQUENCE [LARGE SCALE GENOMIC DNA]</scope>
    <source>
        <strain evidence="2 4">DSM 41481</strain>
    </source>
</reference>
<proteinExistence type="predicted"/>
<evidence type="ECO:0000313" key="4">
    <source>
        <dbReference type="Proteomes" id="UP000502504"/>
    </source>
</evidence>